<dbReference type="SUPFAM" id="SSF49879">
    <property type="entry name" value="SMAD/FHA domain"/>
    <property type="match status" value="1"/>
</dbReference>
<reference evidence="10" key="1">
    <citation type="journal article" date="2021" name="Proc. Natl. Acad. Sci. U.S.A.">
        <title>Three genomes in the algal genus Volvox reveal the fate of a haploid sex-determining region after a transition to homothallism.</title>
        <authorList>
            <person name="Yamamoto K."/>
            <person name="Hamaji T."/>
            <person name="Kawai-Toyooka H."/>
            <person name="Matsuzaki R."/>
            <person name="Takahashi F."/>
            <person name="Nishimura Y."/>
            <person name="Kawachi M."/>
            <person name="Noguchi H."/>
            <person name="Minakuchi Y."/>
            <person name="Umen J.G."/>
            <person name="Toyoda A."/>
            <person name="Nozaki H."/>
        </authorList>
    </citation>
    <scope>NUCLEOTIDE SEQUENCE</scope>
    <source>
        <strain evidence="10">NIES-3780</strain>
    </source>
</reference>
<evidence type="ECO:0000313" key="11">
    <source>
        <dbReference type="Proteomes" id="UP000747399"/>
    </source>
</evidence>
<comment type="function">
    <text evidence="5">Prolyl cis/trans isomerase with specificity for phospho-Ser-Pro bonds.</text>
</comment>
<dbReference type="GO" id="GO:0003755">
    <property type="term" value="F:peptidyl-prolyl cis-trans isomerase activity"/>
    <property type="evidence" value="ECO:0007669"/>
    <property type="project" value="UniProtKB-UniRule"/>
</dbReference>
<evidence type="ECO:0000256" key="6">
    <source>
        <dbReference type="PROSITE-ProRule" id="PRU00278"/>
    </source>
</evidence>
<dbReference type="InterPro" id="IPR023058">
    <property type="entry name" value="PPIase_PpiC_CS"/>
</dbReference>
<dbReference type="InterPro" id="IPR046357">
    <property type="entry name" value="PPIase_dom_sf"/>
</dbReference>
<dbReference type="Pfam" id="PF00498">
    <property type="entry name" value="FHA"/>
    <property type="match status" value="1"/>
</dbReference>
<dbReference type="Proteomes" id="UP000747399">
    <property type="component" value="Unassembled WGS sequence"/>
</dbReference>
<evidence type="ECO:0000256" key="7">
    <source>
        <dbReference type="RuleBase" id="RU363014"/>
    </source>
</evidence>
<dbReference type="PANTHER" id="PTHR10657:SF4">
    <property type="entry name" value="PEPTIDYL-PROLYL CIS-TRANS ISOMERASE-RELATED"/>
    <property type="match status" value="1"/>
</dbReference>
<dbReference type="SUPFAM" id="SSF54534">
    <property type="entry name" value="FKBP-like"/>
    <property type="match status" value="1"/>
</dbReference>
<comment type="caution">
    <text evidence="10">The sequence shown here is derived from an EMBL/GenBank/DDBJ whole genome shotgun (WGS) entry which is preliminary data.</text>
</comment>
<evidence type="ECO:0000256" key="4">
    <source>
        <dbReference type="ARBA" id="ARBA00023235"/>
    </source>
</evidence>
<dbReference type="SMART" id="SM00240">
    <property type="entry name" value="FHA"/>
    <property type="match status" value="1"/>
</dbReference>
<feature type="domain" description="FHA" evidence="8">
    <location>
        <begin position="61"/>
        <end position="112"/>
    </location>
</feature>
<dbReference type="FunFam" id="3.10.50.40:FF:000010">
    <property type="entry name" value="Peptidyl-prolyl cis-trans isomerase Pin1"/>
    <property type="match status" value="1"/>
</dbReference>
<evidence type="ECO:0000259" key="9">
    <source>
        <dbReference type="PROSITE" id="PS50198"/>
    </source>
</evidence>
<dbReference type="InterPro" id="IPR000297">
    <property type="entry name" value="PPIase_PpiC"/>
</dbReference>
<gene>
    <name evidence="10" type="ORF">Vafri_9515</name>
</gene>
<comment type="similarity">
    <text evidence="2">Belongs to the PpiC/parvulin rotamase family.</text>
</comment>
<dbReference type="InterPro" id="IPR008984">
    <property type="entry name" value="SMAD_FHA_dom_sf"/>
</dbReference>
<feature type="non-terminal residue" evidence="10">
    <location>
        <position position="276"/>
    </location>
</feature>
<proteinExistence type="inferred from homology"/>
<dbReference type="Pfam" id="PF00639">
    <property type="entry name" value="Rotamase"/>
    <property type="match status" value="1"/>
</dbReference>
<evidence type="ECO:0000256" key="1">
    <source>
        <dbReference type="ARBA" id="ARBA00000971"/>
    </source>
</evidence>
<keyword evidence="3 6" id="KW-0697">Rotamase</keyword>
<keyword evidence="4 6" id="KW-0413">Isomerase</keyword>
<dbReference type="EC" id="5.2.1.8" evidence="7"/>
<dbReference type="InterPro" id="IPR051370">
    <property type="entry name" value="PPIase_Pin1"/>
</dbReference>
<evidence type="ECO:0000256" key="5">
    <source>
        <dbReference type="ARBA" id="ARBA00054757"/>
    </source>
</evidence>
<dbReference type="PROSITE" id="PS50006">
    <property type="entry name" value="FHA_DOMAIN"/>
    <property type="match status" value="1"/>
</dbReference>
<keyword evidence="11" id="KW-1185">Reference proteome</keyword>
<dbReference type="EMBL" id="BNCO01000016">
    <property type="protein sequence ID" value="GIL53947.1"/>
    <property type="molecule type" value="Genomic_DNA"/>
</dbReference>
<dbReference type="PROSITE" id="PS01096">
    <property type="entry name" value="PPIC_PPIASE_1"/>
    <property type="match status" value="1"/>
</dbReference>
<evidence type="ECO:0000313" key="10">
    <source>
        <dbReference type="EMBL" id="GIL53947.1"/>
    </source>
</evidence>
<dbReference type="Gene3D" id="3.10.50.40">
    <property type="match status" value="1"/>
</dbReference>
<dbReference type="GO" id="GO:0005634">
    <property type="term" value="C:nucleus"/>
    <property type="evidence" value="ECO:0007669"/>
    <property type="project" value="TreeGrafter"/>
</dbReference>
<evidence type="ECO:0000256" key="2">
    <source>
        <dbReference type="ARBA" id="ARBA00007656"/>
    </source>
</evidence>
<comment type="catalytic activity">
    <reaction evidence="1 7">
        <text>[protein]-peptidylproline (omega=180) = [protein]-peptidylproline (omega=0)</text>
        <dbReference type="Rhea" id="RHEA:16237"/>
        <dbReference type="Rhea" id="RHEA-COMP:10747"/>
        <dbReference type="Rhea" id="RHEA-COMP:10748"/>
        <dbReference type="ChEBI" id="CHEBI:83833"/>
        <dbReference type="ChEBI" id="CHEBI:83834"/>
        <dbReference type="EC" id="5.2.1.8"/>
    </reaction>
</comment>
<evidence type="ECO:0000256" key="3">
    <source>
        <dbReference type="ARBA" id="ARBA00023110"/>
    </source>
</evidence>
<organism evidence="10 11">
    <name type="scientific">Volvox africanus</name>
    <dbReference type="NCBI Taxonomy" id="51714"/>
    <lineage>
        <taxon>Eukaryota</taxon>
        <taxon>Viridiplantae</taxon>
        <taxon>Chlorophyta</taxon>
        <taxon>core chlorophytes</taxon>
        <taxon>Chlorophyceae</taxon>
        <taxon>CS clade</taxon>
        <taxon>Chlamydomonadales</taxon>
        <taxon>Volvocaceae</taxon>
        <taxon>Volvox</taxon>
    </lineage>
</organism>
<dbReference type="PANTHER" id="PTHR10657">
    <property type="entry name" value="PEPTIDYL-PROLYL CIS-TRANS ISOMERASE"/>
    <property type="match status" value="1"/>
</dbReference>
<dbReference type="Gene3D" id="2.60.200.20">
    <property type="match status" value="1"/>
</dbReference>
<name>A0A8J4B4I3_9CHLO</name>
<dbReference type="AlphaFoldDB" id="A0A8J4B4I3"/>
<protein>
    <recommendedName>
        <fullName evidence="7">Peptidyl-prolyl cis-trans isomerase</fullName>
        <ecNumber evidence="7">5.2.1.8</ecNumber>
    </recommendedName>
</protein>
<dbReference type="GO" id="GO:0005829">
    <property type="term" value="C:cytosol"/>
    <property type="evidence" value="ECO:0007669"/>
    <property type="project" value="TreeGrafter"/>
</dbReference>
<dbReference type="PROSITE" id="PS50198">
    <property type="entry name" value="PPIC_PPIASE_2"/>
    <property type="match status" value="1"/>
</dbReference>
<evidence type="ECO:0000259" key="8">
    <source>
        <dbReference type="PROSITE" id="PS50006"/>
    </source>
</evidence>
<accession>A0A8J4B4I3</accession>
<feature type="domain" description="PpiC" evidence="9">
    <location>
        <begin position="165"/>
        <end position="276"/>
    </location>
</feature>
<sequence length="276" mass="30566">NKLIHHSRLEVHQGGAVFALCLVMHFNPPDWASQPCRVASLEVFSGGHRELSIPVDIEPYYTLGRASDQVSITLEHHSCSRVHAAIVHHTDGRIFLIDLQSTQGTLVDGRRIAPNKPVLLKDKTRVRFGELESEYVVRCETAAEKRGPEDTSAAPPSKRIAIMADGRVRASHLLVKHKDVRRPSSWKEPVITRTREEALAMIQRFHELLVKGEADFAALASQESHCSSAKRGGDLGEFGRGEMQKPFEDATYSLKVGELSGPVFTDSGVHLILRTA</sequence>
<dbReference type="InterPro" id="IPR000253">
    <property type="entry name" value="FHA_dom"/>
</dbReference>